<dbReference type="AlphaFoldDB" id="A0A6M0ICE4"/>
<comment type="caution">
    <text evidence="1">The sequence shown here is derived from an EMBL/GenBank/DDBJ whole genome shotgun (WGS) entry which is preliminary data.</text>
</comment>
<name>A0A6M0ICE4_9BACT</name>
<organism evidence="1 2">
    <name type="scientific">Spirosoma agri</name>
    <dbReference type="NCBI Taxonomy" id="1987381"/>
    <lineage>
        <taxon>Bacteria</taxon>
        <taxon>Pseudomonadati</taxon>
        <taxon>Bacteroidota</taxon>
        <taxon>Cytophagia</taxon>
        <taxon>Cytophagales</taxon>
        <taxon>Cytophagaceae</taxon>
        <taxon>Spirosoma</taxon>
    </lineage>
</organism>
<accession>A0A6M0ICE4</accession>
<evidence type="ECO:0000313" key="2">
    <source>
        <dbReference type="Proteomes" id="UP000477386"/>
    </source>
</evidence>
<protein>
    <recommendedName>
        <fullName evidence="3">Curli production assembly/transport component CsgE</fullName>
    </recommendedName>
</protein>
<proteinExistence type="predicted"/>
<gene>
    <name evidence="1" type="ORF">GK091_03200</name>
</gene>
<keyword evidence="2" id="KW-1185">Reference proteome</keyword>
<dbReference type="EMBL" id="JAAGNZ010000001">
    <property type="protein sequence ID" value="NEU65874.1"/>
    <property type="molecule type" value="Genomic_DNA"/>
</dbReference>
<evidence type="ECO:0008006" key="3">
    <source>
        <dbReference type="Google" id="ProtNLM"/>
    </source>
</evidence>
<sequence length="177" mass="19577">MQTHLIFLLIALWLTTVSVCAQGLPDELTELMTEDSLVEGMMDENGPSSIVLDITRTKIGRDFYESFYQQWSSSPLSLPVNVFGDSTQAGSRSSTVFNLNEFVVTIEELPSAGNLLANIVSVSVDNELLWQQFVPSRRDVINELAANAVDIVRVYFADIQTVTTQLGNEDQRGTGIK</sequence>
<evidence type="ECO:0000313" key="1">
    <source>
        <dbReference type="EMBL" id="NEU65874.1"/>
    </source>
</evidence>
<dbReference type="RefSeq" id="WP_164035169.1">
    <property type="nucleotide sequence ID" value="NZ_JAAGNZ010000001.1"/>
</dbReference>
<dbReference type="Proteomes" id="UP000477386">
    <property type="component" value="Unassembled WGS sequence"/>
</dbReference>
<reference evidence="1 2" key="1">
    <citation type="submission" date="2020-02" db="EMBL/GenBank/DDBJ databases">
        <title>Draft genome sequence of two Spirosoma agri KCTC 52727 and Spirosoma terrae KCTC 52035.</title>
        <authorList>
            <person name="Rojas J."/>
            <person name="Ambika Manirajan B."/>
            <person name="Ratering S."/>
            <person name="Suarez C."/>
            <person name="Schnell S."/>
        </authorList>
    </citation>
    <scope>NUCLEOTIDE SEQUENCE [LARGE SCALE GENOMIC DNA]</scope>
    <source>
        <strain evidence="1 2">KCTC 52727</strain>
    </source>
</reference>